<proteinExistence type="predicted"/>
<reference evidence="1" key="1">
    <citation type="submission" date="2015-07" db="EMBL/GenBank/DDBJ databases">
        <title>MeaNS - Measles Nucleotide Surveillance Program.</title>
        <authorList>
            <person name="Tran T."/>
            <person name="Druce J."/>
        </authorList>
    </citation>
    <scope>NUCLEOTIDE SEQUENCE</scope>
    <source>
        <strain evidence="1">UCB-OBI-ISO-001</strain>
        <tissue evidence="1">Gonad</tissue>
    </source>
</reference>
<sequence>MVTTRTPLTITPPQRQQHSSITINVTNITAVATNMITVCKITTVIITLITTMTTTCTTTKGNTYARIIRTSTTTLNSGYYYKNHTTNYTNSTNIKISLSPSITLNNIHRYALYHQITTIGFTIIITTNTTTTTYTAFIIIIIIFPINNNNNNTNNSSKDNISSETCTIPQRFRNCHVSFH</sequence>
<protein>
    <submittedName>
        <fullName evidence="1">Uncharacterized protein</fullName>
    </submittedName>
</protein>
<gene>
    <name evidence="1" type="ORF">OCBIM_22027199mg</name>
</gene>
<organism evidence="1">
    <name type="scientific">Octopus bimaculoides</name>
    <name type="common">California two-spotted octopus</name>
    <dbReference type="NCBI Taxonomy" id="37653"/>
    <lineage>
        <taxon>Eukaryota</taxon>
        <taxon>Metazoa</taxon>
        <taxon>Spiralia</taxon>
        <taxon>Lophotrochozoa</taxon>
        <taxon>Mollusca</taxon>
        <taxon>Cephalopoda</taxon>
        <taxon>Coleoidea</taxon>
        <taxon>Octopodiformes</taxon>
        <taxon>Octopoda</taxon>
        <taxon>Incirrata</taxon>
        <taxon>Octopodidae</taxon>
        <taxon>Octopus</taxon>
    </lineage>
</organism>
<name>A0A0L8GV51_OCTBM</name>
<dbReference type="EMBL" id="KQ420217">
    <property type="protein sequence ID" value="KOF80936.1"/>
    <property type="molecule type" value="Genomic_DNA"/>
</dbReference>
<accession>A0A0L8GV51</accession>
<evidence type="ECO:0000313" key="1">
    <source>
        <dbReference type="EMBL" id="KOF80936.1"/>
    </source>
</evidence>
<dbReference type="AlphaFoldDB" id="A0A0L8GV51"/>